<dbReference type="InterPro" id="IPR000037">
    <property type="entry name" value="SsrA-bd_prot"/>
</dbReference>
<dbReference type="SUPFAM" id="SSF74982">
    <property type="entry name" value="Small protein B (SmpB)"/>
    <property type="match status" value="1"/>
</dbReference>
<proteinExistence type="predicted"/>
<evidence type="ECO:0000313" key="3">
    <source>
        <dbReference type="EMBL" id="CAE2214593.1"/>
    </source>
</evidence>
<protein>
    <recommendedName>
        <fullName evidence="4">SsrA-binding protein</fullName>
    </recommendedName>
</protein>
<accession>A0A7S4I0G2</accession>
<dbReference type="GO" id="GO:0070930">
    <property type="term" value="P:trans-translation-dependent protein tagging"/>
    <property type="evidence" value="ECO:0007669"/>
    <property type="project" value="TreeGrafter"/>
</dbReference>
<dbReference type="PANTHER" id="PTHR30308">
    <property type="entry name" value="TMRNA-BINDING COMPONENT OF TRANS-TRANSLATION TAGGING COMPLEX"/>
    <property type="match status" value="1"/>
</dbReference>
<organism evidence="3">
    <name type="scientific">Vannella robusta</name>
    <dbReference type="NCBI Taxonomy" id="1487602"/>
    <lineage>
        <taxon>Eukaryota</taxon>
        <taxon>Amoebozoa</taxon>
        <taxon>Discosea</taxon>
        <taxon>Flabellinia</taxon>
        <taxon>Vannellidae</taxon>
        <taxon>Vannella</taxon>
    </lineage>
</organism>
<name>A0A7S4I0G2_9EUKA</name>
<dbReference type="GO" id="GO:0003723">
    <property type="term" value="F:RNA binding"/>
    <property type="evidence" value="ECO:0007669"/>
    <property type="project" value="UniProtKB-KW"/>
</dbReference>
<dbReference type="GO" id="GO:0005829">
    <property type="term" value="C:cytosol"/>
    <property type="evidence" value="ECO:0007669"/>
    <property type="project" value="TreeGrafter"/>
</dbReference>
<evidence type="ECO:0000256" key="1">
    <source>
        <dbReference type="ARBA" id="ARBA00022490"/>
    </source>
</evidence>
<dbReference type="InterPro" id="IPR023620">
    <property type="entry name" value="SmpB"/>
</dbReference>
<dbReference type="Gene3D" id="2.40.280.10">
    <property type="match status" value="1"/>
</dbReference>
<evidence type="ECO:0000256" key="2">
    <source>
        <dbReference type="ARBA" id="ARBA00022884"/>
    </source>
</evidence>
<dbReference type="AlphaFoldDB" id="A0A7S4I0G2"/>
<keyword evidence="1" id="KW-0963">Cytoplasm</keyword>
<reference evidence="3" key="1">
    <citation type="submission" date="2021-01" db="EMBL/GenBank/DDBJ databases">
        <authorList>
            <person name="Corre E."/>
            <person name="Pelletier E."/>
            <person name="Niang G."/>
            <person name="Scheremetjew M."/>
            <person name="Finn R."/>
            <person name="Kale V."/>
            <person name="Holt S."/>
            <person name="Cochrane G."/>
            <person name="Meng A."/>
            <person name="Brown T."/>
            <person name="Cohen L."/>
        </authorList>
    </citation>
    <scope>NUCLEOTIDE SEQUENCE</scope>
    <source>
        <strain evidence="3">DIVA3 518/3/11/1/6</strain>
    </source>
</reference>
<sequence>MLRSACSQRRSLYFLCSRNKKTLPIINVTTNHKYVKKKAEWNVEAGIRLFGSEVRSFREKLCDISAAYVTASYQKFEGEEKCKVNLHGCVIPVWRNLYHDTRREITLLVTKKDAKRLSEYEQARVYHLIPIRVFFNQSGLAKVAIGVFERNDLPDKRNQIDAKDYARENRGEM</sequence>
<dbReference type="EMBL" id="HBKP01009389">
    <property type="protein sequence ID" value="CAE2214593.1"/>
    <property type="molecule type" value="Transcribed_RNA"/>
</dbReference>
<gene>
    <name evidence="3" type="ORF">VSP0166_LOCUS6637</name>
</gene>
<keyword evidence="2" id="KW-0694">RNA-binding</keyword>
<evidence type="ECO:0008006" key="4">
    <source>
        <dbReference type="Google" id="ProtNLM"/>
    </source>
</evidence>
<dbReference type="Pfam" id="PF01668">
    <property type="entry name" value="SmpB"/>
    <property type="match status" value="1"/>
</dbReference>
<dbReference type="PANTHER" id="PTHR30308:SF2">
    <property type="entry name" value="SSRA-BINDING PROTEIN"/>
    <property type="match status" value="1"/>
</dbReference>